<dbReference type="EMBL" id="CAJPIZ010005040">
    <property type="protein sequence ID" value="CAG2108210.1"/>
    <property type="molecule type" value="Genomic_DNA"/>
</dbReference>
<dbReference type="PROSITE" id="PS50262">
    <property type="entry name" value="G_PROTEIN_RECEP_F1_2"/>
    <property type="match status" value="1"/>
</dbReference>
<evidence type="ECO:0000256" key="5">
    <source>
        <dbReference type="ARBA" id="ARBA00023040"/>
    </source>
</evidence>
<reference evidence="11" key="1">
    <citation type="submission" date="2020-11" db="EMBL/GenBank/DDBJ databases">
        <authorList>
            <person name="Tran Van P."/>
        </authorList>
    </citation>
    <scope>NUCLEOTIDE SEQUENCE</scope>
</reference>
<feature type="transmembrane region" description="Helical" evidence="9">
    <location>
        <begin position="30"/>
        <end position="57"/>
    </location>
</feature>
<evidence type="ECO:0000256" key="4">
    <source>
        <dbReference type="ARBA" id="ARBA00022989"/>
    </source>
</evidence>
<sequence length="239" mass="26988">MIIHYNEMNNQLNITTEALAESQGTAANNFIITVTFGCCCLSSLLAIFGNSMIIWIVGCARSMRTPTNVFIANLALSDILIGTLVIPFQFQISLLKRWLLPDFMCYLCPTIQTITVSNSVYTLTAIAIERYRAVKYPLLAHVSKLNAKILCKVQLIRDELTDTKTLPHCQNTILMTALFGTYSSALVFIQYFIPLCVISYTYLRMALVLSAPQEEIIQTVRVNNINIKRKNKKNSKKFK</sequence>
<feature type="transmembrane region" description="Helical" evidence="9">
    <location>
        <begin position="182"/>
        <end position="203"/>
    </location>
</feature>
<keyword evidence="6 9" id="KW-0472">Membrane</keyword>
<name>A0A7R9KRJ2_9ACAR</name>
<dbReference type="PANTHER" id="PTHR45695:SF9">
    <property type="entry name" value="LEUCOKININ RECEPTOR"/>
    <property type="match status" value="1"/>
</dbReference>
<organism evidence="11">
    <name type="scientific">Medioppia subpectinata</name>
    <dbReference type="NCBI Taxonomy" id="1979941"/>
    <lineage>
        <taxon>Eukaryota</taxon>
        <taxon>Metazoa</taxon>
        <taxon>Ecdysozoa</taxon>
        <taxon>Arthropoda</taxon>
        <taxon>Chelicerata</taxon>
        <taxon>Arachnida</taxon>
        <taxon>Acari</taxon>
        <taxon>Acariformes</taxon>
        <taxon>Sarcoptiformes</taxon>
        <taxon>Oribatida</taxon>
        <taxon>Brachypylina</taxon>
        <taxon>Oppioidea</taxon>
        <taxon>Oppiidae</taxon>
        <taxon>Medioppia</taxon>
    </lineage>
</organism>
<dbReference type="EMBL" id="OC859615">
    <property type="protein sequence ID" value="CAD7627780.1"/>
    <property type="molecule type" value="Genomic_DNA"/>
</dbReference>
<dbReference type="GO" id="GO:0004930">
    <property type="term" value="F:G protein-coupled receptor activity"/>
    <property type="evidence" value="ECO:0007669"/>
    <property type="project" value="UniProtKB-KW"/>
</dbReference>
<keyword evidence="7" id="KW-0675">Receptor</keyword>
<evidence type="ECO:0000256" key="2">
    <source>
        <dbReference type="ARBA" id="ARBA00010663"/>
    </source>
</evidence>
<dbReference type="InterPro" id="IPR000276">
    <property type="entry name" value="GPCR_Rhodpsn"/>
</dbReference>
<gene>
    <name evidence="11" type="ORF">OSB1V03_LOCUS8205</name>
</gene>
<accession>A0A7R9KRJ2</accession>
<evidence type="ECO:0000259" key="10">
    <source>
        <dbReference type="PROSITE" id="PS50262"/>
    </source>
</evidence>
<keyword evidence="8" id="KW-0807">Transducer</keyword>
<dbReference type="PRINTS" id="PR00237">
    <property type="entry name" value="GPCRRHODOPSN"/>
</dbReference>
<evidence type="ECO:0000256" key="1">
    <source>
        <dbReference type="ARBA" id="ARBA00004141"/>
    </source>
</evidence>
<dbReference type="InterPro" id="IPR017452">
    <property type="entry name" value="GPCR_Rhodpsn_7TM"/>
</dbReference>
<dbReference type="Gene3D" id="1.20.1070.10">
    <property type="entry name" value="Rhodopsin 7-helix transmembrane proteins"/>
    <property type="match status" value="1"/>
</dbReference>
<evidence type="ECO:0000256" key="9">
    <source>
        <dbReference type="SAM" id="Phobius"/>
    </source>
</evidence>
<protein>
    <recommendedName>
        <fullName evidence="10">G-protein coupled receptors family 1 profile domain-containing protein</fullName>
    </recommendedName>
</protein>
<dbReference type="PANTHER" id="PTHR45695">
    <property type="entry name" value="LEUCOKININ RECEPTOR-RELATED"/>
    <property type="match status" value="1"/>
</dbReference>
<evidence type="ECO:0000313" key="12">
    <source>
        <dbReference type="Proteomes" id="UP000759131"/>
    </source>
</evidence>
<evidence type="ECO:0000256" key="8">
    <source>
        <dbReference type="ARBA" id="ARBA00023224"/>
    </source>
</evidence>
<dbReference type="GO" id="GO:0005886">
    <property type="term" value="C:plasma membrane"/>
    <property type="evidence" value="ECO:0007669"/>
    <property type="project" value="TreeGrafter"/>
</dbReference>
<dbReference type="AlphaFoldDB" id="A0A7R9KRJ2"/>
<comment type="subcellular location">
    <subcellularLocation>
        <location evidence="1">Membrane</location>
        <topology evidence="1">Multi-pass membrane protein</topology>
    </subcellularLocation>
</comment>
<evidence type="ECO:0000313" key="11">
    <source>
        <dbReference type="EMBL" id="CAD7627780.1"/>
    </source>
</evidence>
<feature type="domain" description="G-protein coupled receptors family 1 profile" evidence="10">
    <location>
        <begin position="49"/>
        <end position="239"/>
    </location>
</feature>
<keyword evidence="5" id="KW-0297">G-protein coupled receptor</keyword>
<keyword evidence="3 9" id="KW-0812">Transmembrane</keyword>
<feature type="transmembrane region" description="Helical" evidence="9">
    <location>
        <begin position="69"/>
        <end position="90"/>
    </location>
</feature>
<keyword evidence="12" id="KW-1185">Reference proteome</keyword>
<dbReference type="Proteomes" id="UP000759131">
    <property type="component" value="Unassembled WGS sequence"/>
</dbReference>
<proteinExistence type="inferred from homology"/>
<keyword evidence="4 9" id="KW-1133">Transmembrane helix</keyword>
<evidence type="ECO:0000256" key="3">
    <source>
        <dbReference type="ARBA" id="ARBA00022692"/>
    </source>
</evidence>
<evidence type="ECO:0000256" key="6">
    <source>
        <dbReference type="ARBA" id="ARBA00023136"/>
    </source>
</evidence>
<comment type="similarity">
    <text evidence="2">Belongs to the G-protein coupled receptor 1 family.</text>
</comment>
<dbReference type="OrthoDB" id="9445642at2759"/>
<dbReference type="SUPFAM" id="SSF81321">
    <property type="entry name" value="Family A G protein-coupled receptor-like"/>
    <property type="match status" value="1"/>
</dbReference>
<evidence type="ECO:0000256" key="7">
    <source>
        <dbReference type="ARBA" id="ARBA00023170"/>
    </source>
</evidence>
<dbReference type="Pfam" id="PF00001">
    <property type="entry name" value="7tm_1"/>
    <property type="match status" value="1"/>
</dbReference>